<keyword evidence="3" id="KW-1185">Reference proteome</keyword>
<dbReference type="Proteomes" id="UP001162891">
    <property type="component" value="Chromosome"/>
</dbReference>
<evidence type="ECO:0000256" key="1">
    <source>
        <dbReference type="SAM" id="MobiDB-lite"/>
    </source>
</evidence>
<gene>
    <name evidence="2" type="ORF">AMOR_41030</name>
</gene>
<dbReference type="EMBL" id="AP025591">
    <property type="protein sequence ID" value="BDG05107.1"/>
    <property type="molecule type" value="Genomic_DNA"/>
</dbReference>
<evidence type="ECO:0000313" key="3">
    <source>
        <dbReference type="Proteomes" id="UP001162891"/>
    </source>
</evidence>
<proteinExistence type="predicted"/>
<organism evidence="2 3">
    <name type="scientific">Anaeromyxobacter oryzae</name>
    <dbReference type="NCBI Taxonomy" id="2918170"/>
    <lineage>
        <taxon>Bacteria</taxon>
        <taxon>Pseudomonadati</taxon>
        <taxon>Myxococcota</taxon>
        <taxon>Myxococcia</taxon>
        <taxon>Myxococcales</taxon>
        <taxon>Cystobacterineae</taxon>
        <taxon>Anaeromyxobacteraceae</taxon>
        <taxon>Anaeromyxobacter</taxon>
    </lineage>
</organism>
<protein>
    <submittedName>
        <fullName evidence="2">Uncharacterized protein</fullName>
    </submittedName>
</protein>
<accession>A0ABM7X048</accession>
<feature type="region of interest" description="Disordered" evidence="1">
    <location>
        <begin position="65"/>
        <end position="95"/>
    </location>
</feature>
<dbReference type="RefSeq" id="WP_248353652.1">
    <property type="nucleotide sequence ID" value="NZ_AP025591.1"/>
</dbReference>
<reference evidence="3" key="1">
    <citation type="journal article" date="2022" name="Int. J. Syst. Evol. Microbiol.">
        <title>Anaeromyxobacter oryzae sp. nov., Anaeromyxobacter diazotrophicus sp. nov. and Anaeromyxobacter paludicola sp. nov., isolated from paddy soils.</title>
        <authorList>
            <person name="Itoh H."/>
            <person name="Xu Z."/>
            <person name="Mise K."/>
            <person name="Masuda Y."/>
            <person name="Ushijima N."/>
            <person name="Hayakawa C."/>
            <person name="Shiratori Y."/>
            <person name="Senoo K."/>
        </authorList>
    </citation>
    <scope>NUCLEOTIDE SEQUENCE [LARGE SCALE GENOMIC DNA]</scope>
    <source>
        <strain evidence="3">Red232</strain>
    </source>
</reference>
<evidence type="ECO:0000313" key="2">
    <source>
        <dbReference type="EMBL" id="BDG05107.1"/>
    </source>
</evidence>
<sequence length="95" mass="10392">MTSYDSASFAAGQDTGARMSACVARLAALQLVEDSHWWNRRRRRLMARALVSCAEELESVADASGPFGAVEPRREPIFPQRLGDPGEVERTAGAR</sequence>
<name>A0ABM7X048_9BACT</name>